<dbReference type="Proteomes" id="UP000578819">
    <property type="component" value="Unassembled WGS sequence"/>
</dbReference>
<dbReference type="RefSeq" id="WP_184536076.1">
    <property type="nucleotide sequence ID" value="NZ_JACHJW010000001.1"/>
</dbReference>
<comment type="caution">
    <text evidence="2">The sequence shown here is derived from an EMBL/GenBank/DDBJ whole genome shotgun (WGS) entry which is preliminary data.</text>
</comment>
<dbReference type="PANTHER" id="PTHR21310">
    <property type="entry name" value="AMINOGLYCOSIDE PHOSPHOTRANSFERASE-RELATED-RELATED"/>
    <property type="match status" value="1"/>
</dbReference>
<reference evidence="2 3" key="1">
    <citation type="submission" date="2020-08" db="EMBL/GenBank/DDBJ databases">
        <title>Sequencing the genomes of 1000 actinobacteria strains.</title>
        <authorList>
            <person name="Klenk H.-P."/>
        </authorList>
    </citation>
    <scope>NUCLEOTIDE SEQUENCE [LARGE SCALE GENOMIC DNA]</scope>
    <source>
        <strain evidence="2 3">DSM 45886</strain>
    </source>
</reference>
<keyword evidence="2" id="KW-0808">Transferase</keyword>
<dbReference type="SUPFAM" id="SSF56112">
    <property type="entry name" value="Protein kinase-like (PK-like)"/>
    <property type="match status" value="1"/>
</dbReference>
<organism evidence="2 3">
    <name type="scientific">Micromonospora polyrhachis</name>
    <dbReference type="NCBI Taxonomy" id="1282883"/>
    <lineage>
        <taxon>Bacteria</taxon>
        <taxon>Bacillati</taxon>
        <taxon>Actinomycetota</taxon>
        <taxon>Actinomycetes</taxon>
        <taxon>Micromonosporales</taxon>
        <taxon>Micromonosporaceae</taxon>
        <taxon>Micromonospora</taxon>
    </lineage>
</organism>
<dbReference type="EMBL" id="JACHJW010000001">
    <property type="protein sequence ID" value="MBB4960272.1"/>
    <property type="molecule type" value="Genomic_DNA"/>
</dbReference>
<evidence type="ECO:0000313" key="2">
    <source>
        <dbReference type="EMBL" id="MBB4960272.1"/>
    </source>
</evidence>
<dbReference type="InterPro" id="IPR011009">
    <property type="entry name" value="Kinase-like_dom_sf"/>
</dbReference>
<dbReference type="Gene3D" id="3.90.1200.10">
    <property type="match status" value="1"/>
</dbReference>
<proteinExistence type="predicted"/>
<evidence type="ECO:0000313" key="3">
    <source>
        <dbReference type="Proteomes" id="UP000578819"/>
    </source>
</evidence>
<name>A0A7W7WR84_9ACTN</name>
<dbReference type="PANTHER" id="PTHR21310:SF40">
    <property type="entry name" value="AMINOGLYCOSIDE PHOSPHOTRANSFERASE DOMAIN-CONTAINING PROTEIN-RELATED"/>
    <property type="match status" value="1"/>
</dbReference>
<keyword evidence="3" id="KW-1185">Reference proteome</keyword>
<feature type="domain" description="Aminoglycoside phosphotransferase" evidence="1">
    <location>
        <begin position="13"/>
        <end position="205"/>
    </location>
</feature>
<dbReference type="AlphaFoldDB" id="A0A7W7WR84"/>
<dbReference type="InterPro" id="IPR051678">
    <property type="entry name" value="AGP_Transferase"/>
</dbReference>
<accession>A0A7W7WR84</accession>
<evidence type="ECO:0000259" key="1">
    <source>
        <dbReference type="Pfam" id="PF01636"/>
    </source>
</evidence>
<gene>
    <name evidence="2" type="ORF">FHR38_004005</name>
</gene>
<keyword evidence="2" id="KW-0418">Kinase</keyword>
<dbReference type="InterPro" id="IPR002575">
    <property type="entry name" value="Aminoglycoside_PTrfase"/>
</dbReference>
<dbReference type="Pfam" id="PF01636">
    <property type="entry name" value="APH"/>
    <property type="match status" value="1"/>
</dbReference>
<dbReference type="GO" id="GO:0016301">
    <property type="term" value="F:kinase activity"/>
    <property type="evidence" value="ECO:0007669"/>
    <property type="project" value="UniProtKB-KW"/>
</dbReference>
<protein>
    <submittedName>
        <fullName evidence="2">Aminoglycoside phosphotransferase (APT) family kinase protein</fullName>
    </submittedName>
</protein>
<sequence>MAELDGRVPDGARELTTGQANRVWHINGPTPYVLKQYGTAARAANEVAALTLLAAHHAPAPRLLAADPNAAPPWAAQTAVHAPPVPANQFLNQIAEPLAAIHRIPGPHVGRLAGAPRYPTWRAYLRNRLDTYAAAAPNLAPVAAAIHRELDTADLDIEPRLLHHDLQVGHLLHTPGGLLLDWELAAYGDPLSDLARLAVRLQLPDPTHLLSFIHRPHSTAARRLILFWHIHQLADAALNTDPHTRIRASRQLVVSATCTYATRQTN</sequence>